<name>A0AC58MII5_CASCN</name>
<dbReference type="Proteomes" id="UP001732720">
    <property type="component" value="Chromosome 5"/>
</dbReference>
<reference evidence="2" key="1">
    <citation type="submission" date="2025-08" db="UniProtKB">
        <authorList>
            <consortium name="RefSeq"/>
        </authorList>
    </citation>
    <scope>IDENTIFICATION</scope>
</reference>
<proteinExistence type="predicted"/>
<protein>
    <submittedName>
        <fullName evidence="2">B- and T-lymphocyte attenuator isoform X1</fullName>
    </submittedName>
</protein>
<dbReference type="RefSeq" id="XP_073929220.1">
    <property type="nucleotide sequence ID" value="XM_074073119.1"/>
</dbReference>
<organism evidence="1 2">
    <name type="scientific">Castor canadensis</name>
    <name type="common">American beaver</name>
    <dbReference type="NCBI Taxonomy" id="51338"/>
    <lineage>
        <taxon>Eukaryota</taxon>
        <taxon>Metazoa</taxon>
        <taxon>Chordata</taxon>
        <taxon>Craniata</taxon>
        <taxon>Vertebrata</taxon>
        <taxon>Euteleostomi</taxon>
        <taxon>Mammalia</taxon>
        <taxon>Eutheria</taxon>
        <taxon>Euarchontoglires</taxon>
        <taxon>Glires</taxon>
        <taxon>Rodentia</taxon>
        <taxon>Castorimorpha</taxon>
        <taxon>Castoridae</taxon>
        <taxon>Castor</taxon>
    </lineage>
</organism>
<evidence type="ECO:0000313" key="2">
    <source>
        <dbReference type="RefSeq" id="XP_073929220.1"/>
    </source>
</evidence>
<sequence>MQGMKPSPAMLGTGKIFWVLFLIPHLGLCSNHGEEPCEVQLHVKRHLEHVVSVGKPFRMECPVKYCASRPNVTWCKLNGTECLDLGDRHHLHTSWEERKSISIFILHFEPVFPSDNGSYRCSAQFTSHVVTSHSIIIHVIEHAQNNSEFPLTNATSASGPPFEKETTDSQWLLLHLLPLMALPLLIIACYCLIYGLKRYQGKQKKPSDIAGREINLVDAPQPLSSEQAEDSRRQNSQTLPPEAGIYDNDSWFRTQEGAEVYFYPRLEENKQGIVYASLNHSVIGRNTRQARNVQEAPTEYASICVRS</sequence>
<gene>
    <name evidence="2" type="primary">Btla</name>
</gene>
<accession>A0AC58MII5</accession>
<evidence type="ECO:0000313" key="1">
    <source>
        <dbReference type="Proteomes" id="UP001732720"/>
    </source>
</evidence>
<keyword evidence="1" id="KW-1185">Reference proteome</keyword>